<gene>
    <name evidence="2" type="ORF">FNK824_LOCUS20065</name>
</gene>
<dbReference type="EMBL" id="CAJOBE010003616">
    <property type="protein sequence ID" value="CAF3891182.1"/>
    <property type="molecule type" value="Genomic_DNA"/>
</dbReference>
<sequence>MFYELVEESIMADQITNDLKLNDDNDDDEKKKSIDKSSPSTS</sequence>
<evidence type="ECO:0000256" key="1">
    <source>
        <dbReference type="SAM" id="MobiDB-lite"/>
    </source>
</evidence>
<evidence type="ECO:0000313" key="2">
    <source>
        <dbReference type="EMBL" id="CAF3891182.1"/>
    </source>
</evidence>
<feature type="compositionally biased region" description="Basic and acidic residues" evidence="1">
    <location>
        <begin position="20"/>
        <end position="35"/>
    </location>
</feature>
<dbReference type="AlphaFoldDB" id="A0A819H143"/>
<evidence type="ECO:0000313" key="3">
    <source>
        <dbReference type="Proteomes" id="UP000663874"/>
    </source>
</evidence>
<feature type="non-terminal residue" evidence="2">
    <location>
        <position position="42"/>
    </location>
</feature>
<feature type="region of interest" description="Disordered" evidence="1">
    <location>
        <begin position="19"/>
        <end position="42"/>
    </location>
</feature>
<comment type="caution">
    <text evidence="2">The sequence shown here is derived from an EMBL/GenBank/DDBJ whole genome shotgun (WGS) entry which is preliminary data.</text>
</comment>
<dbReference type="Proteomes" id="UP000663874">
    <property type="component" value="Unassembled WGS sequence"/>
</dbReference>
<organism evidence="2 3">
    <name type="scientific">Rotaria sordida</name>
    <dbReference type="NCBI Taxonomy" id="392033"/>
    <lineage>
        <taxon>Eukaryota</taxon>
        <taxon>Metazoa</taxon>
        <taxon>Spiralia</taxon>
        <taxon>Gnathifera</taxon>
        <taxon>Rotifera</taxon>
        <taxon>Eurotatoria</taxon>
        <taxon>Bdelloidea</taxon>
        <taxon>Philodinida</taxon>
        <taxon>Philodinidae</taxon>
        <taxon>Rotaria</taxon>
    </lineage>
</organism>
<name>A0A819H143_9BILA</name>
<proteinExistence type="predicted"/>
<accession>A0A819H143</accession>
<reference evidence="2" key="1">
    <citation type="submission" date="2021-02" db="EMBL/GenBank/DDBJ databases">
        <authorList>
            <person name="Nowell W R."/>
        </authorList>
    </citation>
    <scope>NUCLEOTIDE SEQUENCE</scope>
</reference>
<protein>
    <submittedName>
        <fullName evidence="2">Uncharacterized protein</fullName>
    </submittedName>
</protein>